<gene>
    <name evidence="2" type="ORF">VB738_12965</name>
</gene>
<comment type="caution">
    <text evidence="2">The sequence shown here is derived from an EMBL/GenBank/DDBJ whole genome shotgun (WGS) entry which is preliminary data.</text>
</comment>
<sequence length="147" mass="16494">MTAVLQPPLGEDALRALFTKPYGAPGPTPEQWRALYDEAVHFTDPTQERQGLEAYIVAQKWLLQRCDDVFLEADAVALSGDVAFVEWTMGLKIKGIEFLYPGTSRLRLGADGRIVDHRDYFDFVGPTFTPVPLVGGFVRWLYGRFVA</sequence>
<dbReference type="SUPFAM" id="SSF54427">
    <property type="entry name" value="NTF2-like"/>
    <property type="match status" value="1"/>
</dbReference>
<evidence type="ECO:0000313" key="3">
    <source>
        <dbReference type="Proteomes" id="UP001304461"/>
    </source>
</evidence>
<feature type="domain" description="SnoaL-like" evidence="1">
    <location>
        <begin position="29"/>
        <end position="117"/>
    </location>
</feature>
<accession>A0ABU5RWM5</accession>
<evidence type="ECO:0000259" key="1">
    <source>
        <dbReference type="Pfam" id="PF12680"/>
    </source>
</evidence>
<name>A0ABU5RWM5_9CYAN</name>
<keyword evidence="3" id="KW-1185">Reference proteome</keyword>
<dbReference type="Pfam" id="PF12680">
    <property type="entry name" value="SnoaL_2"/>
    <property type="match status" value="1"/>
</dbReference>
<proteinExistence type="predicted"/>
<organism evidence="2 3">
    <name type="scientific">Cyanobium gracile UHCC 0139</name>
    <dbReference type="NCBI Taxonomy" id="3110308"/>
    <lineage>
        <taxon>Bacteria</taxon>
        <taxon>Bacillati</taxon>
        <taxon>Cyanobacteriota</taxon>
        <taxon>Cyanophyceae</taxon>
        <taxon>Synechococcales</taxon>
        <taxon>Prochlorococcaceae</taxon>
        <taxon>Cyanobium</taxon>
    </lineage>
</organism>
<reference evidence="2 3" key="1">
    <citation type="submission" date="2023-12" db="EMBL/GenBank/DDBJ databases">
        <title>Baltic Sea Cyanobacteria.</title>
        <authorList>
            <person name="Delbaje E."/>
            <person name="Fewer D.P."/>
            <person name="Shishido T.K."/>
        </authorList>
    </citation>
    <scope>NUCLEOTIDE SEQUENCE [LARGE SCALE GENOMIC DNA]</scope>
    <source>
        <strain evidence="2 3">UHCC 0139</strain>
    </source>
</reference>
<dbReference type="Proteomes" id="UP001304461">
    <property type="component" value="Unassembled WGS sequence"/>
</dbReference>
<dbReference type="InterPro" id="IPR032710">
    <property type="entry name" value="NTF2-like_dom_sf"/>
</dbReference>
<protein>
    <submittedName>
        <fullName evidence="2">Nuclear transport factor 2 family protein</fullName>
    </submittedName>
</protein>
<evidence type="ECO:0000313" key="2">
    <source>
        <dbReference type="EMBL" id="MEA5392169.1"/>
    </source>
</evidence>
<dbReference type="RefSeq" id="WP_323306134.1">
    <property type="nucleotide sequence ID" value="NZ_JAYGHX010000008.1"/>
</dbReference>
<dbReference type="EMBL" id="JAYGHX010000008">
    <property type="protein sequence ID" value="MEA5392169.1"/>
    <property type="molecule type" value="Genomic_DNA"/>
</dbReference>
<dbReference type="InterPro" id="IPR037401">
    <property type="entry name" value="SnoaL-like"/>
</dbReference>
<dbReference type="Gene3D" id="3.10.450.50">
    <property type="match status" value="1"/>
</dbReference>